<evidence type="ECO:0000256" key="1">
    <source>
        <dbReference type="ARBA" id="ARBA00007362"/>
    </source>
</evidence>
<sequence>MTAGVGPALVSAVCFGLTDVFAGLLSRRAHSAAVALLGQVAGTAAVLALAVGAPSAGAEPSALGWGALSGVGTGLGAALLFRAMGRGRFSVVVPLTVVAGVALPVLAGVLLLHDRPGVWAWAGIAASLPAVWLMSGSGRTADGTADGLAPTAGVRTALLAGVAFALQYTALAQAGPAAGLWPLAANRIVSVLTILPLVLARPSRLRMPFAVAAGSAGTGLVSAAAIASYALAAGAGELPVVVVLTSMYPAIPVLLGLTALRERLSGAQLAGLGGAAAAVVLISVG</sequence>
<feature type="domain" description="EamA" evidence="3">
    <location>
        <begin position="7"/>
        <end position="135"/>
    </location>
</feature>
<feature type="transmembrane region" description="Helical" evidence="2">
    <location>
        <begin position="91"/>
        <end position="112"/>
    </location>
</feature>
<comment type="similarity">
    <text evidence="1">Belongs to the EamA transporter family.</text>
</comment>
<gene>
    <name evidence="4" type="ORF">CLV72_103283</name>
</gene>
<dbReference type="GO" id="GO:0016020">
    <property type="term" value="C:membrane"/>
    <property type="evidence" value="ECO:0007669"/>
    <property type="project" value="InterPro"/>
</dbReference>
<dbReference type="Gene3D" id="1.10.3730.20">
    <property type="match status" value="1"/>
</dbReference>
<dbReference type="Pfam" id="PF00892">
    <property type="entry name" value="EamA"/>
    <property type="match status" value="1"/>
</dbReference>
<dbReference type="EMBL" id="PVZC01000003">
    <property type="protein sequence ID" value="PRX99678.1"/>
    <property type="molecule type" value="Genomic_DNA"/>
</dbReference>
<feature type="transmembrane region" description="Helical" evidence="2">
    <location>
        <begin position="180"/>
        <end position="199"/>
    </location>
</feature>
<feature type="transmembrane region" description="Helical" evidence="2">
    <location>
        <begin position="32"/>
        <end position="51"/>
    </location>
</feature>
<feature type="transmembrane region" description="Helical" evidence="2">
    <location>
        <begin position="238"/>
        <end position="260"/>
    </location>
</feature>
<proteinExistence type="inferred from homology"/>
<keyword evidence="2" id="KW-0472">Membrane</keyword>
<evidence type="ECO:0000256" key="2">
    <source>
        <dbReference type="SAM" id="Phobius"/>
    </source>
</evidence>
<feature type="transmembrane region" description="Helical" evidence="2">
    <location>
        <begin position="118"/>
        <end position="135"/>
    </location>
</feature>
<dbReference type="RefSeq" id="WP_106244457.1">
    <property type="nucleotide sequence ID" value="NZ_PVZC01000003.1"/>
</dbReference>
<dbReference type="OrthoDB" id="68076at2"/>
<name>A0A2T0Q784_9ACTN</name>
<evidence type="ECO:0000313" key="5">
    <source>
        <dbReference type="Proteomes" id="UP000237846"/>
    </source>
</evidence>
<dbReference type="AlphaFoldDB" id="A0A2T0Q784"/>
<feature type="transmembrane region" description="Helical" evidence="2">
    <location>
        <begin position="211"/>
        <end position="232"/>
    </location>
</feature>
<keyword evidence="5" id="KW-1185">Reference proteome</keyword>
<feature type="transmembrane region" description="Helical" evidence="2">
    <location>
        <begin position="147"/>
        <end position="168"/>
    </location>
</feature>
<dbReference type="Proteomes" id="UP000237846">
    <property type="component" value="Unassembled WGS sequence"/>
</dbReference>
<comment type="caution">
    <text evidence="4">The sequence shown here is derived from an EMBL/GenBank/DDBJ whole genome shotgun (WGS) entry which is preliminary data.</text>
</comment>
<feature type="transmembrane region" description="Helical" evidence="2">
    <location>
        <begin position="267"/>
        <end position="284"/>
    </location>
</feature>
<evidence type="ECO:0000313" key="4">
    <source>
        <dbReference type="EMBL" id="PRX99678.1"/>
    </source>
</evidence>
<dbReference type="SUPFAM" id="SSF103481">
    <property type="entry name" value="Multidrug resistance efflux transporter EmrE"/>
    <property type="match status" value="2"/>
</dbReference>
<keyword evidence="2" id="KW-0812">Transmembrane</keyword>
<organism evidence="4 5">
    <name type="scientific">Allonocardiopsis opalescens</name>
    <dbReference type="NCBI Taxonomy" id="1144618"/>
    <lineage>
        <taxon>Bacteria</taxon>
        <taxon>Bacillati</taxon>
        <taxon>Actinomycetota</taxon>
        <taxon>Actinomycetes</taxon>
        <taxon>Streptosporangiales</taxon>
        <taxon>Allonocardiopsis</taxon>
    </lineage>
</organism>
<dbReference type="InterPro" id="IPR037185">
    <property type="entry name" value="EmrE-like"/>
</dbReference>
<protein>
    <submittedName>
        <fullName evidence="4">Putative membrane protein</fullName>
    </submittedName>
</protein>
<evidence type="ECO:0000259" key="3">
    <source>
        <dbReference type="Pfam" id="PF00892"/>
    </source>
</evidence>
<reference evidence="4 5" key="1">
    <citation type="submission" date="2018-03" db="EMBL/GenBank/DDBJ databases">
        <title>Genomic Encyclopedia of Archaeal and Bacterial Type Strains, Phase II (KMG-II): from individual species to whole genera.</title>
        <authorList>
            <person name="Goeker M."/>
        </authorList>
    </citation>
    <scope>NUCLEOTIDE SEQUENCE [LARGE SCALE GENOMIC DNA]</scope>
    <source>
        <strain evidence="4 5">DSM 45601</strain>
    </source>
</reference>
<feature type="transmembrane region" description="Helical" evidence="2">
    <location>
        <begin position="6"/>
        <end position="25"/>
    </location>
</feature>
<keyword evidence="2" id="KW-1133">Transmembrane helix</keyword>
<feature type="transmembrane region" description="Helical" evidence="2">
    <location>
        <begin position="63"/>
        <end position="84"/>
    </location>
</feature>
<accession>A0A2T0Q784</accession>
<dbReference type="InterPro" id="IPR000620">
    <property type="entry name" value="EamA_dom"/>
</dbReference>